<evidence type="ECO:0000313" key="1">
    <source>
        <dbReference type="EMBL" id="GAV72377.1"/>
    </source>
</evidence>
<dbReference type="FunCoup" id="A0A1Q3BWK1">
    <property type="interactions" value="1065"/>
</dbReference>
<proteinExistence type="predicted"/>
<dbReference type="OrthoDB" id="278212at2759"/>
<protein>
    <submittedName>
        <fullName evidence="1">MAM33 domain-containing protein</fullName>
    </submittedName>
</protein>
<evidence type="ECO:0000313" key="2">
    <source>
        <dbReference type="Proteomes" id="UP000187406"/>
    </source>
</evidence>
<dbReference type="AlphaFoldDB" id="A0A1Q3BWK1"/>
<dbReference type="PANTHER" id="PTHR10826">
    <property type="entry name" value="COMPLEMENT COMPONENT 1"/>
    <property type="match status" value="1"/>
</dbReference>
<keyword evidence="2" id="KW-1185">Reference proteome</keyword>
<organism evidence="1 2">
    <name type="scientific">Cephalotus follicularis</name>
    <name type="common">Albany pitcher plant</name>
    <dbReference type="NCBI Taxonomy" id="3775"/>
    <lineage>
        <taxon>Eukaryota</taxon>
        <taxon>Viridiplantae</taxon>
        <taxon>Streptophyta</taxon>
        <taxon>Embryophyta</taxon>
        <taxon>Tracheophyta</taxon>
        <taxon>Spermatophyta</taxon>
        <taxon>Magnoliopsida</taxon>
        <taxon>eudicotyledons</taxon>
        <taxon>Gunneridae</taxon>
        <taxon>Pentapetalae</taxon>
        <taxon>rosids</taxon>
        <taxon>fabids</taxon>
        <taxon>Oxalidales</taxon>
        <taxon>Cephalotaceae</taxon>
        <taxon>Cephalotus</taxon>
    </lineage>
</organism>
<gene>
    <name evidence="1" type="ORF">CFOL_v3_15865</name>
</gene>
<dbReference type="InterPro" id="IPR036561">
    <property type="entry name" value="MAM33_sf"/>
</dbReference>
<dbReference type="EMBL" id="BDDD01000997">
    <property type="protein sequence ID" value="GAV72377.1"/>
    <property type="molecule type" value="Genomic_DNA"/>
</dbReference>
<dbReference type="STRING" id="3775.A0A1Q3BWK1"/>
<dbReference type="InParanoid" id="A0A1Q3BWK1"/>
<dbReference type="SUPFAM" id="SSF54529">
    <property type="entry name" value="Mitochondrial glycoprotein MAM33-like"/>
    <property type="match status" value="1"/>
</dbReference>
<sequence>MARLIIRAWKRTLASPSKALIPQFEQAPNKSISLSSSSSLSLDLNPNSDNVKGQRNYMSETRESAFEANILRLLRNEIQYELQRSSPNQPVTNYRSFTIDDKPGEQWVRMERKYGGNEDIKVEATMFDGSIPGPKSAGGVPGEDVILHITFIVTIAKGDGDIFEIMCSAWPDTMEIKKLFIHQQDKTSAQPYIGPEFKELDDELQDSLYDFLEERGINNDLAVFLHAYMKNKDKTELVRWMRTVKSFFEK</sequence>
<dbReference type="FunFam" id="3.10.280.10:FF:000003">
    <property type="entry name" value="Mitochondrial glycoprotein"/>
    <property type="match status" value="1"/>
</dbReference>
<dbReference type="PANTHER" id="PTHR10826:SF36">
    <property type="entry name" value="OS08G0439900 PROTEIN"/>
    <property type="match status" value="1"/>
</dbReference>
<dbReference type="GO" id="GO:0005759">
    <property type="term" value="C:mitochondrial matrix"/>
    <property type="evidence" value="ECO:0007669"/>
    <property type="project" value="InterPro"/>
</dbReference>
<dbReference type="Pfam" id="PF02330">
    <property type="entry name" value="MAM33"/>
    <property type="match status" value="1"/>
</dbReference>
<reference evidence="2" key="1">
    <citation type="submission" date="2016-04" db="EMBL/GenBank/DDBJ databases">
        <title>Cephalotus genome sequencing.</title>
        <authorList>
            <person name="Fukushima K."/>
            <person name="Hasebe M."/>
            <person name="Fang X."/>
        </authorList>
    </citation>
    <scope>NUCLEOTIDE SEQUENCE [LARGE SCALE GENOMIC DNA]</scope>
    <source>
        <strain evidence="2">cv. St1</strain>
    </source>
</reference>
<dbReference type="InterPro" id="IPR003428">
    <property type="entry name" value="MAM33"/>
</dbReference>
<accession>A0A1Q3BWK1</accession>
<dbReference type="Gene3D" id="3.10.280.10">
    <property type="entry name" value="Mitochondrial glycoprotein"/>
    <property type="match status" value="1"/>
</dbReference>
<name>A0A1Q3BWK1_CEPFO</name>
<dbReference type="Proteomes" id="UP000187406">
    <property type="component" value="Unassembled WGS sequence"/>
</dbReference>
<comment type="caution">
    <text evidence="1">The sequence shown here is derived from an EMBL/GenBank/DDBJ whole genome shotgun (WGS) entry which is preliminary data.</text>
</comment>